<dbReference type="Proteomes" id="UP000789572">
    <property type="component" value="Unassembled WGS sequence"/>
</dbReference>
<accession>A0A9N8VR84</accession>
<gene>
    <name evidence="1" type="ORF">POCULU_LOCUS398</name>
</gene>
<protein>
    <submittedName>
        <fullName evidence="1">9813_t:CDS:1</fullName>
    </submittedName>
</protein>
<organism evidence="1 2">
    <name type="scientific">Paraglomus occultum</name>
    <dbReference type="NCBI Taxonomy" id="144539"/>
    <lineage>
        <taxon>Eukaryota</taxon>
        <taxon>Fungi</taxon>
        <taxon>Fungi incertae sedis</taxon>
        <taxon>Mucoromycota</taxon>
        <taxon>Glomeromycotina</taxon>
        <taxon>Glomeromycetes</taxon>
        <taxon>Paraglomerales</taxon>
        <taxon>Paraglomeraceae</taxon>
        <taxon>Paraglomus</taxon>
    </lineage>
</organism>
<proteinExistence type="predicted"/>
<dbReference type="AlphaFoldDB" id="A0A9N8VR84"/>
<name>A0A9N8VR84_9GLOM</name>
<evidence type="ECO:0000313" key="1">
    <source>
        <dbReference type="EMBL" id="CAG8457895.1"/>
    </source>
</evidence>
<reference evidence="1" key="1">
    <citation type="submission" date="2021-06" db="EMBL/GenBank/DDBJ databases">
        <authorList>
            <person name="Kallberg Y."/>
            <person name="Tangrot J."/>
            <person name="Rosling A."/>
        </authorList>
    </citation>
    <scope>NUCLEOTIDE SEQUENCE</scope>
    <source>
        <strain evidence="1">IA702</strain>
    </source>
</reference>
<evidence type="ECO:0000313" key="2">
    <source>
        <dbReference type="Proteomes" id="UP000789572"/>
    </source>
</evidence>
<sequence>MFFGEDLDEYAPDGGCSTQCEICLLCGHVNVILRPIRTNNGYVPVSVLADALKVAPTNALTNL</sequence>
<dbReference type="EMBL" id="CAJVPJ010000020">
    <property type="protein sequence ID" value="CAG8457895.1"/>
    <property type="molecule type" value="Genomic_DNA"/>
</dbReference>
<keyword evidence="2" id="KW-1185">Reference proteome</keyword>
<comment type="caution">
    <text evidence="1">The sequence shown here is derived from an EMBL/GenBank/DDBJ whole genome shotgun (WGS) entry which is preliminary data.</text>
</comment>